<dbReference type="EMBL" id="CM004394">
    <property type="protein sequence ID" value="OAY43536.1"/>
    <property type="molecule type" value="Genomic_DNA"/>
</dbReference>
<dbReference type="PANTHER" id="PTHR45631">
    <property type="entry name" value="OS07G0107800 PROTEIN-RELATED"/>
    <property type="match status" value="1"/>
</dbReference>
<evidence type="ECO:0000313" key="2">
    <source>
        <dbReference type="EMBL" id="OAY43536.1"/>
    </source>
</evidence>
<gene>
    <name evidence="2" type="ORF">MANES_08G077500</name>
</gene>
<accession>A0A2C9VEB8</accession>
<proteinExistence type="predicted"/>
<evidence type="ECO:0000256" key="1">
    <source>
        <dbReference type="SAM" id="MobiDB-lite"/>
    </source>
</evidence>
<sequence length="248" mass="27655">MDTFEIFLISVLIALPSDLSKVETNQKSGPESKIESIASSRLSSLDNFAEREILLNRKLKKKSWKKAKDLDFKSEISTLQLKRGQRHCQIRYKSREENGKLPEKEAIIIAQKLTEKSDVYSFGVVLLKIITGRPVLAGGAERNIHVRQWVSSLLANGNIKNFVDPRLGGDFDINSVWKAVVMLVSPYQVEIAMACTTPISAGRPTMHQVVTELNECLATETTDKRKGHSGSEPIASIEMMTESTPLAR</sequence>
<dbReference type="SUPFAM" id="SSF56112">
    <property type="entry name" value="Protein kinase-like (PK-like)"/>
    <property type="match status" value="1"/>
</dbReference>
<organism evidence="2">
    <name type="scientific">Manihot esculenta</name>
    <name type="common">Cassava</name>
    <name type="synonym">Jatropha manihot</name>
    <dbReference type="NCBI Taxonomy" id="3983"/>
    <lineage>
        <taxon>Eukaryota</taxon>
        <taxon>Viridiplantae</taxon>
        <taxon>Streptophyta</taxon>
        <taxon>Embryophyta</taxon>
        <taxon>Tracheophyta</taxon>
        <taxon>Spermatophyta</taxon>
        <taxon>Magnoliopsida</taxon>
        <taxon>eudicotyledons</taxon>
        <taxon>Gunneridae</taxon>
        <taxon>Pentapetalae</taxon>
        <taxon>rosids</taxon>
        <taxon>fabids</taxon>
        <taxon>Malpighiales</taxon>
        <taxon>Euphorbiaceae</taxon>
        <taxon>Crotonoideae</taxon>
        <taxon>Manihoteae</taxon>
        <taxon>Manihot</taxon>
    </lineage>
</organism>
<dbReference type="PANTHER" id="PTHR45631:SF202">
    <property type="entry name" value="SENESCENCE-INDUCED RECEPTOR-LIKE SERINE_THREONINE-PROTEIN KINASE"/>
    <property type="match status" value="1"/>
</dbReference>
<name>A0A2C9VEB8_MANES</name>
<reference evidence="2" key="1">
    <citation type="submission" date="2016-02" db="EMBL/GenBank/DDBJ databases">
        <title>WGS assembly of Manihot esculenta.</title>
        <authorList>
            <person name="Bredeson J.V."/>
            <person name="Prochnik S.E."/>
            <person name="Lyons J.B."/>
            <person name="Schmutz J."/>
            <person name="Grimwood J."/>
            <person name="Vrebalov J."/>
            <person name="Bart R.S."/>
            <person name="Amuge T."/>
            <person name="Ferguson M.E."/>
            <person name="Green R."/>
            <person name="Putnam N."/>
            <person name="Stites J."/>
            <person name="Rounsley S."/>
            <person name="Rokhsar D.S."/>
        </authorList>
    </citation>
    <scope>NUCLEOTIDE SEQUENCE [LARGE SCALE GENOMIC DNA]</scope>
    <source>
        <tissue evidence="2">Leaf</tissue>
    </source>
</reference>
<feature type="region of interest" description="Disordered" evidence="1">
    <location>
        <begin position="220"/>
        <end position="248"/>
    </location>
</feature>
<dbReference type="AlphaFoldDB" id="A0A2C9VEB8"/>
<dbReference type="Gene3D" id="1.10.510.10">
    <property type="entry name" value="Transferase(Phosphotransferase) domain 1"/>
    <property type="match status" value="1"/>
</dbReference>
<dbReference type="STRING" id="3983.A0A2C9VEB8"/>
<evidence type="ECO:0008006" key="3">
    <source>
        <dbReference type="Google" id="ProtNLM"/>
    </source>
</evidence>
<protein>
    <recommendedName>
        <fullName evidence="3">Serine-threonine/tyrosine-protein kinase catalytic domain-containing protein</fullName>
    </recommendedName>
</protein>
<dbReference type="InterPro" id="IPR011009">
    <property type="entry name" value="Kinase-like_dom_sf"/>
</dbReference>